<dbReference type="GO" id="GO:0003677">
    <property type="term" value="F:DNA binding"/>
    <property type="evidence" value="ECO:0007669"/>
    <property type="project" value="InterPro"/>
</dbReference>
<sequence length="161" mass="16958">MIDFDVDRVERDLGLVVRELRIKRDYSQRELADRAGVGLTALRSLEKGKGSTLTTLSKVVHALGRDAWLGMLDDATAEPKPLKKKKKKKARPSGQSETAEALAALAAEEAAENKRRRVAKRGGSSRGDAQADAGTPGTGTTDAGTTDAGISASGIITSAVE</sequence>
<dbReference type="AlphaFoldDB" id="A0A1H1LDD3"/>
<dbReference type="CDD" id="cd00093">
    <property type="entry name" value="HTH_XRE"/>
    <property type="match status" value="1"/>
</dbReference>
<dbReference type="SMART" id="SM00530">
    <property type="entry name" value="HTH_XRE"/>
    <property type="match status" value="1"/>
</dbReference>
<gene>
    <name evidence="3" type="ORF">SAMN04489834_0044</name>
</gene>
<proteinExistence type="predicted"/>
<dbReference type="SUPFAM" id="SSF47413">
    <property type="entry name" value="lambda repressor-like DNA-binding domains"/>
    <property type="match status" value="1"/>
</dbReference>
<dbReference type="InterPro" id="IPR010982">
    <property type="entry name" value="Lambda_DNA-bd_dom_sf"/>
</dbReference>
<evidence type="ECO:0000313" key="3">
    <source>
        <dbReference type="EMBL" id="SDR71859.1"/>
    </source>
</evidence>
<accession>A0A1H1LDD3</accession>
<dbReference type="Gene3D" id="1.10.260.40">
    <property type="entry name" value="lambda repressor-like DNA-binding domains"/>
    <property type="match status" value="1"/>
</dbReference>
<dbReference type="OrthoDB" id="6637137at2"/>
<organism evidence="3 4">
    <name type="scientific">Microterricola viridarii</name>
    <dbReference type="NCBI Taxonomy" id="412690"/>
    <lineage>
        <taxon>Bacteria</taxon>
        <taxon>Bacillati</taxon>
        <taxon>Actinomycetota</taxon>
        <taxon>Actinomycetes</taxon>
        <taxon>Micrococcales</taxon>
        <taxon>Microbacteriaceae</taxon>
        <taxon>Microterricola</taxon>
    </lineage>
</organism>
<dbReference type="InterPro" id="IPR001387">
    <property type="entry name" value="Cro/C1-type_HTH"/>
</dbReference>
<protein>
    <submittedName>
        <fullName evidence="3">Transcriptional regulator, contains XRE-family HTH domain</fullName>
    </submittedName>
</protein>
<dbReference type="RefSeq" id="WP_083362246.1">
    <property type="nucleotide sequence ID" value="NZ_LT629742.1"/>
</dbReference>
<name>A0A1H1LDD3_9MICO</name>
<reference evidence="4" key="1">
    <citation type="submission" date="2016-10" db="EMBL/GenBank/DDBJ databases">
        <authorList>
            <person name="Varghese N."/>
            <person name="Submissions S."/>
        </authorList>
    </citation>
    <scope>NUCLEOTIDE SEQUENCE [LARGE SCALE GENOMIC DNA]</scope>
    <source>
        <strain evidence="4">DSM 21772</strain>
    </source>
</reference>
<feature type="compositionally biased region" description="Basic residues" evidence="1">
    <location>
        <begin position="82"/>
        <end position="91"/>
    </location>
</feature>
<dbReference type="Pfam" id="PF01381">
    <property type="entry name" value="HTH_3"/>
    <property type="match status" value="1"/>
</dbReference>
<evidence type="ECO:0000256" key="1">
    <source>
        <dbReference type="SAM" id="MobiDB-lite"/>
    </source>
</evidence>
<feature type="domain" description="HTH cro/C1-type" evidence="2">
    <location>
        <begin position="17"/>
        <end position="69"/>
    </location>
</feature>
<dbReference type="Proteomes" id="UP000181956">
    <property type="component" value="Chromosome I"/>
</dbReference>
<feature type="compositionally biased region" description="Low complexity" evidence="1">
    <location>
        <begin position="127"/>
        <end position="149"/>
    </location>
</feature>
<feature type="region of interest" description="Disordered" evidence="1">
    <location>
        <begin position="74"/>
        <end position="161"/>
    </location>
</feature>
<evidence type="ECO:0000259" key="2">
    <source>
        <dbReference type="PROSITE" id="PS50943"/>
    </source>
</evidence>
<keyword evidence="4" id="KW-1185">Reference proteome</keyword>
<feature type="compositionally biased region" description="Low complexity" evidence="1">
    <location>
        <begin position="99"/>
        <end position="108"/>
    </location>
</feature>
<dbReference type="EMBL" id="LT629742">
    <property type="protein sequence ID" value="SDR71859.1"/>
    <property type="molecule type" value="Genomic_DNA"/>
</dbReference>
<evidence type="ECO:0000313" key="4">
    <source>
        <dbReference type="Proteomes" id="UP000181956"/>
    </source>
</evidence>
<dbReference type="PROSITE" id="PS50943">
    <property type="entry name" value="HTH_CROC1"/>
    <property type="match status" value="1"/>
</dbReference>
<dbReference type="STRING" id="412690.SAMN04489834_0044"/>